<dbReference type="Gene3D" id="3.40.50.11590">
    <property type="match status" value="1"/>
</dbReference>
<protein>
    <recommendedName>
        <fullName evidence="1">Putative heavy-metal chelation domain-containing protein</fullName>
    </recommendedName>
</protein>
<dbReference type="Proteomes" id="UP000295066">
    <property type="component" value="Unassembled WGS sequence"/>
</dbReference>
<sequence length="250" mass="26962">MGLYEEIQERLLSARDGELESLVLGWKGSAVVLKDGRWGIGAVPPGGGATLSPREDHTRRLLLSGAKDLAKLLVSPYPQEYAAASAAAAAIAPAPEEGLPLESLLPLPGGERVSLVTPDPWVTDFLRDWNWNISVFDDGRRGLNVFPEWTASQHLNSSGWVWLTAEVFRTRSFFSLLPFLSGKKVVLQGPGIPFLPDVYGQAGISFLVLPETSGTDGSAAMQYVASGGTPWTCPDLRWRVHPVSGQGRQG</sequence>
<accession>A0A4V3HFW6</accession>
<reference evidence="2 3" key="1">
    <citation type="submission" date="2019-03" db="EMBL/GenBank/DDBJ databases">
        <title>Genomic Encyclopedia of Type Strains, Phase IV (KMG-IV): sequencing the most valuable type-strain genomes for metagenomic binning, comparative biology and taxonomic classification.</title>
        <authorList>
            <person name="Goeker M."/>
        </authorList>
    </citation>
    <scope>NUCLEOTIDE SEQUENCE [LARGE SCALE GENOMIC DNA]</scope>
    <source>
        <strain evidence="2 3">DSM 25964</strain>
    </source>
</reference>
<dbReference type="AlphaFoldDB" id="A0A4V3HFW6"/>
<dbReference type="SUPFAM" id="SSF159713">
    <property type="entry name" value="Dhaf3308-like"/>
    <property type="match status" value="1"/>
</dbReference>
<gene>
    <name evidence="2" type="ORF">C8D99_11826</name>
</gene>
<evidence type="ECO:0000313" key="2">
    <source>
        <dbReference type="EMBL" id="TDY56670.1"/>
    </source>
</evidence>
<feature type="domain" description="Putative heavy-metal chelation" evidence="1">
    <location>
        <begin position="110"/>
        <end position="229"/>
    </location>
</feature>
<dbReference type="Pfam" id="PF04016">
    <property type="entry name" value="DUF364"/>
    <property type="match status" value="1"/>
</dbReference>
<dbReference type="InterPro" id="IPR007161">
    <property type="entry name" value="DUF364"/>
</dbReference>
<comment type="caution">
    <text evidence="2">The sequence shown here is derived from an EMBL/GenBank/DDBJ whole genome shotgun (WGS) entry which is preliminary data.</text>
</comment>
<proteinExistence type="predicted"/>
<dbReference type="EMBL" id="SORI01000018">
    <property type="protein sequence ID" value="TDY56670.1"/>
    <property type="molecule type" value="Genomic_DNA"/>
</dbReference>
<evidence type="ECO:0000313" key="3">
    <source>
        <dbReference type="Proteomes" id="UP000295066"/>
    </source>
</evidence>
<keyword evidence="3" id="KW-1185">Reference proteome</keyword>
<evidence type="ECO:0000259" key="1">
    <source>
        <dbReference type="Pfam" id="PF04016"/>
    </source>
</evidence>
<organism evidence="2 3">
    <name type="scientific">Aminivibrio pyruvatiphilus</name>
    <dbReference type="NCBI Taxonomy" id="1005740"/>
    <lineage>
        <taxon>Bacteria</taxon>
        <taxon>Thermotogati</taxon>
        <taxon>Synergistota</taxon>
        <taxon>Synergistia</taxon>
        <taxon>Synergistales</taxon>
        <taxon>Aminobacteriaceae</taxon>
        <taxon>Aminivibrio</taxon>
    </lineage>
</organism>
<name>A0A4V3HFW6_9BACT</name>